<evidence type="ECO:0000313" key="2">
    <source>
        <dbReference type="EMBL" id="OSS42228.1"/>
    </source>
</evidence>
<keyword evidence="3" id="KW-1185">Reference proteome</keyword>
<organism evidence="2 3">
    <name type="scientific">Desulfurella amilsii</name>
    <dbReference type="NCBI Taxonomy" id="1562698"/>
    <lineage>
        <taxon>Bacteria</taxon>
        <taxon>Pseudomonadati</taxon>
        <taxon>Campylobacterota</taxon>
        <taxon>Desulfurellia</taxon>
        <taxon>Desulfurellales</taxon>
        <taxon>Desulfurellaceae</taxon>
        <taxon>Desulfurella</taxon>
    </lineage>
</organism>
<comment type="caution">
    <text evidence="2">The sequence shown here is derived from an EMBL/GenBank/DDBJ whole genome shotgun (WGS) entry which is preliminary data.</text>
</comment>
<feature type="signal peptide" evidence="1">
    <location>
        <begin position="1"/>
        <end position="23"/>
    </location>
</feature>
<dbReference type="Gene3D" id="3.40.50.10610">
    <property type="entry name" value="ABC-type transport auxiliary lipoprotein component"/>
    <property type="match status" value="1"/>
</dbReference>
<sequence length="184" mass="21656">MRKIFVFLALSFFLVSCSLKVKNQNNTGYTYLSPKVNLTFNKPGICVNLDGVESNKLHNNYILYEANGKYDYFAYSKWINSPPTMLKDFILENIVYIKLDPYAKYRLKVLLFDFEPHFNKDNNFFYFKARAFFYNSSYELLSSKIFDYKVEIKQKTNESMLSSASKATEDFLKNLNEWLAGETK</sequence>
<protein>
    <recommendedName>
        <fullName evidence="4">ABC-type transport auxiliary lipoprotein component domain-containing protein</fullName>
    </recommendedName>
</protein>
<name>A0A1X4XXI9_9BACT</name>
<dbReference type="EMBL" id="MDSU01000018">
    <property type="protein sequence ID" value="OSS42228.1"/>
    <property type="molecule type" value="Genomic_DNA"/>
</dbReference>
<dbReference type="STRING" id="1562698.DESAMIL20_1781"/>
<evidence type="ECO:0008006" key="4">
    <source>
        <dbReference type="Google" id="ProtNLM"/>
    </source>
</evidence>
<gene>
    <name evidence="2" type="ORF">DESAMIL20_1781</name>
</gene>
<dbReference type="RefSeq" id="WP_086034490.1">
    <property type="nucleotide sequence ID" value="NZ_MDSU01000018.1"/>
</dbReference>
<evidence type="ECO:0000313" key="3">
    <source>
        <dbReference type="Proteomes" id="UP000194141"/>
    </source>
</evidence>
<reference evidence="2 3" key="1">
    <citation type="journal article" date="2017" name="Front. Microbiol.">
        <title>Genome Sequence of Desulfurella amilsii Strain TR1 and Comparative Genomics of Desulfurellaceae Family.</title>
        <authorList>
            <person name="Florentino A.P."/>
            <person name="Stams A.J."/>
            <person name="Sanchez-Andrea I."/>
        </authorList>
    </citation>
    <scope>NUCLEOTIDE SEQUENCE [LARGE SCALE GENOMIC DNA]</scope>
    <source>
        <strain evidence="2 3">TR1</strain>
    </source>
</reference>
<feature type="chain" id="PRO_5012688150" description="ABC-type transport auxiliary lipoprotein component domain-containing protein" evidence="1">
    <location>
        <begin position="24"/>
        <end position="184"/>
    </location>
</feature>
<evidence type="ECO:0000256" key="1">
    <source>
        <dbReference type="SAM" id="SignalP"/>
    </source>
</evidence>
<dbReference type="OrthoDB" id="5346249at2"/>
<dbReference type="PROSITE" id="PS51257">
    <property type="entry name" value="PROKAR_LIPOPROTEIN"/>
    <property type="match status" value="1"/>
</dbReference>
<dbReference type="AlphaFoldDB" id="A0A1X4XXI9"/>
<accession>A0A1X4XXI9</accession>
<keyword evidence="1" id="KW-0732">Signal</keyword>
<dbReference type="Proteomes" id="UP000194141">
    <property type="component" value="Unassembled WGS sequence"/>
</dbReference>
<dbReference type="SUPFAM" id="SSF159594">
    <property type="entry name" value="XCC0632-like"/>
    <property type="match status" value="1"/>
</dbReference>
<proteinExistence type="predicted"/>